<dbReference type="AlphaFoldDB" id="A0AAW0C2N2"/>
<keyword evidence="4" id="KW-1185">Reference proteome</keyword>
<comment type="caution">
    <text evidence="3">The sequence shown here is derived from an EMBL/GenBank/DDBJ whole genome shotgun (WGS) entry which is preliminary data.</text>
</comment>
<dbReference type="InterPro" id="IPR027417">
    <property type="entry name" value="P-loop_NTPase"/>
</dbReference>
<evidence type="ECO:0000256" key="1">
    <source>
        <dbReference type="SAM" id="Coils"/>
    </source>
</evidence>
<dbReference type="InterPro" id="IPR006073">
    <property type="entry name" value="GTP-bd"/>
</dbReference>
<dbReference type="EMBL" id="JAWWNJ010000023">
    <property type="protein sequence ID" value="KAK7033310.1"/>
    <property type="molecule type" value="Genomic_DNA"/>
</dbReference>
<accession>A0AAW0C2N2</accession>
<dbReference type="SUPFAM" id="SSF52540">
    <property type="entry name" value="P-loop containing nucleoside triphosphate hydrolases"/>
    <property type="match status" value="1"/>
</dbReference>
<gene>
    <name evidence="3" type="ORF">R3P38DRAFT_2521496</name>
</gene>
<evidence type="ECO:0000313" key="4">
    <source>
        <dbReference type="Proteomes" id="UP001362999"/>
    </source>
</evidence>
<protein>
    <submittedName>
        <fullName evidence="3">GTP-binding protein A</fullName>
    </submittedName>
</protein>
<keyword evidence="1" id="KW-0175">Coiled coil</keyword>
<evidence type="ECO:0000259" key="2">
    <source>
        <dbReference type="Pfam" id="PF01926"/>
    </source>
</evidence>
<organism evidence="3 4">
    <name type="scientific">Favolaschia claudopus</name>
    <dbReference type="NCBI Taxonomy" id="2862362"/>
    <lineage>
        <taxon>Eukaryota</taxon>
        <taxon>Fungi</taxon>
        <taxon>Dikarya</taxon>
        <taxon>Basidiomycota</taxon>
        <taxon>Agaricomycotina</taxon>
        <taxon>Agaricomycetes</taxon>
        <taxon>Agaricomycetidae</taxon>
        <taxon>Agaricales</taxon>
        <taxon>Marasmiineae</taxon>
        <taxon>Mycenaceae</taxon>
        <taxon>Favolaschia</taxon>
    </lineage>
</organism>
<dbReference type="Proteomes" id="UP001362999">
    <property type="component" value="Unassembled WGS sequence"/>
</dbReference>
<evidence type="ECO:0000313" key="3">
    <source>
        <dbReference type="EMBL" id="KAK7033310.1"/>
    </source>
</evidence>
<proteinExistence type="predicted"/>
<sequence>VMGPTGAGKTTFINLASGANLLVGMDLESCTSTVKVAPQFWLDGRLVTLIDTPGFDDTNRSDADILNEISVFLATSYKHGMTLAGIIYMHRISDGRMGGIARRHFRMFRKLCGGDTLKNVVIVTSMWGQVDRKIGEAREEQLATDDRFFKPALDQGARLVRHDQTTESAHAILHSLLGNRPQALQIQRELVDEKKDISQTAAGEELNREIAKQVKRHAEELTKLGQEMKDAIREKDEQWKAELRFETSRYQAEISELQDQSKQLVSDYAQWQAAMERKIAEQARREKLNAEAVEKDYQDLVKEVEARFRRAAEAGKQEMDANVTRLQREWQEERDALRRQILNPSVSDRGPFGTLAGMVDLLAAVHRLKQLVEE</sequence>
<feature type="domain" description="G" evidence="2">
    <location>
        <begin position="1"/>
        <end position="59"/>
    </location>
</feature>
<dbReference type="CDD" id="cd00882">
    <property type="entry name" value="Ras_like_GTPase"/>
    <property type="match status" value="1"/>
</dbReference>
<dbReference type="Pfam" id="PF01926">
    <property type="entry name" value="MMR_HSR1"/>
    <property type="match status" value="1"/>
</dbReference>
<name>A0AAW0C2N2_9AGAR</name>
<dbReference type="GO" id="GO:0005525">
    <property type="term" value="F:GTP binding"/>
    <property type="evidence" value="ECO:0007669"/>
    <property type="project" value="InterPro"/>
</dbReference>
<feature type="non-terminal residue" evidence="3">
    <location>
        <position position="1"/>
    </location>
</feature>
<feature type="coiled-coil region" evidence="1">
    <location>
        <begin position="207"/>
        <end position="329"/>
    </location>
</feature>
<reference evidence="3 4" key="1">
    <citation type="journal article" date="2024" name="J Genomics">
        <title>Draft genome sequencing and assembly of Favolaschia claudopus CIRM-BRFM 2984 isolated from oak limbs.</title>
        <authorList>
            <person name="Navarro D."/>
            <person name="Drula E."/>
            <person name="Chaduli D."/>
            <person name="Cazenave R."/>
            <person name="Ahrendt S."/>
            <person name="Wang J."/>
            <person name="Lipzen A."/>
            <person name="Daum C."/>
            <person name="Barry K."/>
            <person name="Grigoriev I.V."/>
            <person name="Favel A."/>
            <person name="Rosso M.N."/>
            <person name="Martin F."/>
        </authorList>
    </citation>
    <scope>NUCLEOTIDE SEQUENCE [LARGE SCALE GENOMIC DNA]</scope>
    <source>
        <strain evidence="3 4">CIRM-BRFM 2984</strain>
    </source>
</reference>
<dbReference type="Gene3D" id="3.40.50.300">
    <property type="entry name" value="P-loop containing nucleotide triphosphate hydrolases"/>
    <property type="match status" value="1"/>
</dbReference>